<keyword evidence="8" id="KW-1185">Reference proteome</keyword>
<evidence type="ECO:0000313" key="8">
    <source>
        <dbReference type="Proteomes" id="UP000671852"/>
    </source>
</evidence>
<evidence type="ECO:0000256" key="1">
    <source>
        <dbReference type="ARBA" id="ARBA00022679"/>
    </source>
</evidence>
<dbReference type="Gene3D" id="3.30.230.10">
    <property type="match status" value="1"/>
</dbReference>
<dbReference type="AlphaFoldDB" id="A0A975B1Q4"/>
<proteinExistence type="predicted"/>
<reference evidence="7" key="1">
    <citation type="submission" date="2019-11" db="EMBL/GenBank/DDBJ databases">
        <authorList>
            <person name="Kojima H."/>
        </authorList>
    </citation>
    <scope>NUCLEOTIDE SEQUENCE</scope>
    <source>
        <strain evidence="7">H1576</strain>
    </source>
</reference>
<keyword evidence="1 7" id="KW-0808">Transferase</keyword>
<reference evidence="7" key="2">
    <citation type="submission" date="2021-04" db="EMBL/GenBank/DDBJ databases">
        <title>Isolation and characterization of a novel species of the genus Sulfurimonas.</title>
        <authorList>
            <person name="Fukui M."/>
        </authorList>
    </citation>
    <scope>NUCLEOTIDE SEQUENCE</scope>
    <source>
        <strain evidence="7">H1576</strain>
    </source>
</reference>
<dbReference type="PANTHER" id="PTHR43527">
    <property type="entry name" value="4-DIPHOSPHOCYTIDYL-2-C-METHYL-D-ERYTHRITOL KINASE, CHLOROPLASTIC"/>
    <property type="match status" value="1"/>
</dbReference>
<evidence type="ECO:0000313" key="7">
    <source>
        <dbReference type="EMBL" id="QSZ42619.1"/>
    </source>
</evidence>
<dbReference type="SUPFAM" id="SSF54211">
    <property type="entry name" value="Ribosomal protein S5 domain 2-like"/>
    <property type="match status" value="1"/>
</dbReference>
<gene>
    <name evidence="7" type="ORF">GJV85_11035</name>
</gene>
<evidence type="ECO:0000259" key="6">
    <source>
        <dbReference type="Pfam" id="PF00288"/>
    </source>
</evidence>
<feature type="domain" description="GHMP kinase N-terminal" evidence="6">
    <location>
        <begin position="105"/>
        <end position="186"/>
    </location>
</feature>
<evidence type="ECO:0000256" key="5">
    <source>
        <dbReference type="SAM" id="MobiDB-lite"/>
    </source>
</evidence>
<sequence>MGGFAGGDEGGYWDEESVPTSKNKKNANINREKLKIDKNDSSYSIKAHAKVNIFLKFTDFEDTKETLLSRVVRVDNLYDTISFIPCKCKAFTIEGCDEIPLESNTIYKAYTELINSTIDSDIEEFFTEHKVVVTKNIPISSGLGGASSNAAAFILLAKEICNLILSTNELIKIGTKIARDVPFFIYNYSSANVSSCGEVVEQFEEQGLNFDFYKPNIVYDKTNLHNRLKKDLLIDLSLASNWSKLDSRSILELAADPLILNDLYASLILLHPELKEEVKNKYFFSGSGPTFFKLLN</sequence>
<dbReference type="InterPro" id="IPR006204">
    <property type="entry name" value="GHMP_kinase_N_dom"/>
</dbReference>
<dbReference type="NCBIfam" id="NF003216">
    <property type="entry name" value="PRK04181.1"/>
    <property type="match status" value="1"/>
</dbReference>
<dbReference type="RefSeq" id="WP_207561430.1">
    <property type="nucleotide sequence ID" value="NZ_CP046072.1"/>
</dbReference>
<dbReference type="KEGG" id="saqt:GJV85_11035"/>
<organism evidence="7 8">
    <name type="scientific">Sulfurimonas aquatica</name>
    <dbReference type="NCBI Taxonomy" id="2672570"/>
    <lineage>
        <taxon>Bacteria</taxon>
        <taxon>Pseudomonadati</taxon>
        <taxon>Campylobacterota</taxon>
        <taxon>Epsilonproteobacteria</taxon>
        <taxon>Campylobacterales</taxon>
        <taxon>Sulfurimonadaceae</taxon>
        <taxon>Sulfurimonas</taxon>
    </lineage>
</organism>
<evidence type="ECO:0000256" key="4">
    <source>
        <dbReference type="ARBA" id="ARBA00022840"/>
    </source>
</evidence>
<dbReference type="EMBL" id="CP046072">
    <property type="protein sequence ID" value="QSZ42619.1"/>
    <property type="molecule type" value="Genomic_DNA"/>
</dbReference>
<dbReference type="EC" id="2.7.1.148" evidence="7"/>
<evidence type="ECO:0000256" key="3">
    <source>
        <dbReference type="ARBA" id="ARBA00022777"/>
    </source>
</evidence>
<accession>A0A975B1Q4</accession>
<name>A0A975B1Q4_9BACT</name>
<protein>
    <submittedName>
        <fullName evidence="7">4-(Cytidine 5'-diphospho)-2-C-methyl-D-erythritol kinase</fullName>
        <ecNumber evidence="7">2.7.1.148</ecNumber>
    </submittedName>
</protein>
<dbReference type="InterPro" id="IPR020568">
    <property type="entry name" value="Ribosomal_Su5_D2-typ_SF"/>
</dbReference>
<dbReference type="GO" id="GO:0005524">
    <property type="term" value="F:ATP binding"/>
    <property type="evidence" value="ECO:0007669"/>
    <property type="project" value="UniProtKB-KW"/>
</dbReference>
<keyword evidence="4" id="KW-0067">ATP-binding</keyword>
<dbReference type="GO" id="GO:0050515">
    <property type="term" value="F:4-(cytidine 5'-diphospho)-2-C-methyl-D-erythritol kinase activity"/>
    <property type="evidence" value="ECO:0007669"/>
    <property type="project" value="UniProtKB-EC"/>
</dbReference>
<dbReference type="Proteomes" id="UP000671852">
    <property type="component" value="Chromosome"/>
</dbReference>
<dbReference type="Pfam" id="PF00288">
    <property type="entry name" value="GHMP_kinases_N"/>
    <property type="match status" value="1"/>
</dbReference>
<feature type="region of interest" description="Disordered" evidence="5">
    <location>
        <begin position="1"/>
        <end position="24"/>
    </location>
</feature>
<evidence type="ECO:0000256" key="2">
    <source>
        <dbReference type="ARBA" id="ARBA00022741"/>
    </source>
</evidence>
<keyword evidence="3 7" id="KW-0418">Kinase</keyword>
<keyword evidence="2" id="KW-0547">Nucleotide-binding</keyword>
<feature type="compositionally biased region" description="Gly residues" evidence="5">
    <location>
        <begin position="1"/>
        <end position="10"/>
    </location>
</feature>
<dbReference type="PANTHER" id="PTHR43527:SF2">
    <property type="entry name" value="4-DIPHOSPHOCYTIDYL-2-C-METHYL-D-ERYTHRITOL KINASE, CHLOROPLASTIC"/>
    <property type="match status" value="1"/>
</dbReference>
<dbReference type="InterPro" id="IPR014721">
    <property type="entry name" value="Ribsml_uS5_D2-typ_fold_subgr"/>
</dbReference>